<dbReference type="SUPFAM" id="SSF52540">
    <property type="entry name" value="P-loop containing nucleoside triphosphate hydrolases"/>
    <property type="match status" value="1"/>
</dbReference>
<evidence type="ECO:0000256" key="5">
    <source>
        <dbReference type="ARBA" id="ARBA00022840"/>
    </source>
</evidence>
<dbReference type="InterPro" id="IPR007695">
    <property type="entry name" value="DNA_mismatch_repair_MutS-lik_N"/>
</dbReference>
<protein>
    <recommendedName>
        <fullName evidence="2 9">DNA mismatch repair protein MutS</fullName>
    </recommendedName>
</protein>
<dbReference type="SUPFAM" id="SSF48334">
    <property type="entry name" value="DNA repair protein MutS, domain III"/>
    <property type="match status" value="1"/>
</dbReference>
<dbReference type="Gene3D" id="3.40.1170.10">
    <property type="entry name" value="DNA repair protein MutS, domain I"/>
    <property type="match status" value="1"/>
</dbReference>
<dbReference type="InterPro" id="IPR036678">
    <property type="entry name" value="MutS_con_dom_sf"/>
</dbReference>
<keyword evidence="14" id="KW-1185">Reference proteome</keyword>
<evidence type="ECO:0000256" key="3">
    <source>
        <dbReference type="ARBA" id="ARBA00022741"/>
    </source>
</evidence>
<dbReference type="NCBIfam" id="TIGR01070">
    <property type="entry name" value="mutS1"/>
    <property type="match status" value="1"/>
</dbReference>
<dbReference type="InterPro" id="IPR016151">
    <property type="entry name" value="DNA_mismatch_repair_MutS_N"/>
</dbReference>
<evidence type="ECO:0000313" key="14">
    <source>
        <dbReference type="Proteomes" id="UP001595796"/>
    </source>
</evidence>
<keyword evidence="4 9" id="KW-0227">DNA damage</keyword>
<dbReference type="Gene3D" id="3.30.420.110">
    <property type="entry name" value="MutS, connector domain"/>
    <property type="match status" value="1"/>
</dbReference>
<keyword evidence="5 9" id="KW-0067">ATP-binding</keyword>
<dbReference type="Proteomes" id="UP001595796">
    <property type="component" value="Unassembled WGS sequence"/>
</dbReference>
<dbReference type="Pfam" id="PF05192">
    <property type="entry name" value="MutS_III"/>
    <property type="match status" value="1"/>
</dbReference>
<reference evidence="14" key="1">
    <citation type="journal article" date="2019" name="Int. J. Syst. Evol. Microbiol.">
        <title>The Global Catalogue of Microorganisms (GCM) 10K type strain sequencing project: providing services to taxonomists for standard genome sequencing and annotation.</title>
        <authorList>
            <consortium name="The Broad Institute Genomics Platform"/>
            <consortium name="The Broad Institute Genome Sequencing Center for Infectious Disease"/>
            <person name="Wu L."/>
            <person name="Ma J."/>
        </authorList>
    </citation>
    <scope>NUCLEOTIDE SEQUENCE [LARGE SCALE GENOMIC DNA]</scope>
    <source>
        <strain evidence="14">CGMCC 1.16444</strain>
    </source>
</reference>
<dbReference type="Gene3D" id="1.10.1420.10">
    <property type="match status" value="2"/>
</dbReference>
<dbReference type="InterPro" id="IPR005748">
    <property type="entry name" value="DNA_mismatch_repair_MutS"/>
</dbReference>
<feature type="binding site" evidence="9">
    <location>
        <begin position="649"/>
        <end position="656"/>
    </location>
    <ligand>
        <name>ATP</name>
        <dbReference type="ChEBI" id="CHEBI:30616"/>
    </ligand>
</feature>
<dbReference type="InterPro" id="IPR000432">
    <property type="entry name" value="DNA_mismatch_repair_MutS_C"/>
</dbReference>
<comment type="caution">
    <text evidence="13">The sequence shown here is derived from an EMBL/GenBank/DDBJ whole genome shotgun (WGS) entry which is preliminary data.</text>
</comment>
<dbReference type="InterPro" id="IPR045076">
    <property type="entry name" value="MutS"/>
</dbReference>
<evidence type="ECO:0000256" key="2">
    <source>
        <dbReference type="ARBA" id="ARBA00021982"/>
    </source>
</evidence>
<dbReference type="Pfam" id="PF01624">
    <property type="entry name" value="MutS_I"/>
    <property type="match status" value="1"/>
</dbReference>
<dbReference type="PANTHER" id="PTHR11361:SF34">
    <property type="entry name" value="DNA MISMATCH REPAIR PROTEIN MSH1, MITOCHONDRIAL"/>
    <property type="match status" value="1"/>
</dbReference>
<evidence type="ECO:0000256" key="4">
    <source>
        <dbReference type="ARBA" id="ARBA00022763"/>
    </source>
</evidence>
<keyword evidence="3 9" id="KW-0547">Nucleotide-binding</keyword>
<feature type="compositionally biased region" description="Acidic residues" evidence="11">
    <location>
        <begin position="864"/>
        <end position="879"/>
    </location>
</feature>
<evidence type="ECO:0000256" key="6">
    <source>
        <dbReference type="ARBA" id="ARBA00023125"/>
    </source>
</evidence>
<evidence type="ECO:0000256" key="7">
    <source>
        <dbReference type="ARBA" id="ARBA00023204"/>
    </source>
</evidence>
<dbReference type="InterPro" id="IPR017261">
    <property type="entry name" value="DNA_mismatch_repair_MutS/MSH"/>
</dbReference>
<dbReference type="PANTHER" id="PTHR11361">
    <property type="entry name" value="DNA MISMATCH REPAIR PROTEIN MUTS FAMILY MEMBER"/>
    <property type="match status" value="1"/>
</dbReference>
<dbReference type="NCBIfam" id="NF003810">
    <property type="entry name" value="PRK05399.1"/>
    <property type="match status" value="1"/>
</dbReference>
<dbReference type="Pfam" id="PF05190">
    <property type="entry name" value="MutS_IV"/>
    <property type="match status" value="1"/>
</dbReference>
<evidence type="ECO:0000313" key="13">
    <source>
        <dbReference type="EMBL" id="MFC5067593.1"/>
    </source>
</evidence>
<feature type="region of interest" description="Disordered" evidence="11">
    <location>
        <begin position="854"/>
        <end position="879"/>
    </location>
</feature>
<comment type="function">
    <text evidence="8 9">This protein is involved in the repair of mismatches in DNA. It is possible that it carries out the mismatch recognition step. This protein has a weak ATPase activity.</text>
</comment>
<dbReference type="InterPro" id="IPR036187">
    <property type="entry name" value="DNA_mismatch_repair_MutS_sf"/>
</dbReference>
<dbReference type="PROSITE" id="PS00486">
    <property type="entry name" value="DNA_MISMATCH_REPAIR_2"/>
    <property type="match status" value="1"/>
</dbReference>
<dbReference type="InterPro" id="IPR007861">
    <property type="entry name" value="DNA_mismatch_repair_MutS_clamp"/>
</dbReference>
<dbReference type="InterPro" id="IPR007860">
    <property type="entry name" value="DNA_mmatch_repair_MutS_con_dom"/>
</dbReference>
<comment type="similarity">
    <text evidence="1 9 10">Belongs to the DNA mismatch repair MutS family.</text>
</comment>
<dbReference type="CDD" id="cd03284">
    <property type="entry name" value="ABC_MutS1"/>
    <property type="match status" value="1"/>
</dbReference>
<sequence>MDASVHTSHPGQDHKVTPMMEQYIEIKTANPDCLLFYRMGDFYELFFEDAEQASRALGIMLTKRGKHQGEDIPMCGVPVERADDYLQRLIAKGFRVAVCEQIEDPAEAKKRGGKSVVKRDVVRLVTPGTLTEDALLDPRRSNRLIALSRVPTGEDTARIGIATVDISTGAFIVEETSPSNLATDIARLDPAEIVVPEAMLDDELLEAIIRGARVPIAPVARDITDGATAERRLTEAFGVTTSAGFGQLSRAELAAGATAVSYIVRTQRGARPPLSPPKQTGRDDVLHIDGATRASLELTRTLGGDRAGSLLHAIDRTVTPAGGRLLADRLASPLTRPGSITQRLDSVSLLVEDARLRRDLRALLKATPDLVRAAQRLAFRRGGPRDLACVRDALIAGRDVSTVLAGRDLPAELGAIRESLGAPDPKILAALGDALAETLPLRTSDGGFVRSGYDPDLDAARELRDESRKVIAQLQTRYADETGQRTLRVKHTNFLGFFVEVPAPTGEILRTPPWNATFVHRQTLQGAMRFSTVELSDLEQRIAAAGDRALAIESAIFERLSQIVIEAGDPLKDLSDALAALDVASALAELAADRSYVRPEVDLSLDFTIEGGRHPVVEQALNGAPFIANGCDLTPSASAENGRICMITGPNMGGKSTYLRQNALIAILAQIGSFVPASSARIGVVDRLFSRVGAADDLARGRSTFMVEMVETAAILNQAGERSLVILDEIGRGTSTFDGLSIASATVEHLHNSNGCRALFATHFHELTELSKRLPRLFNATMRVAEWKGDVVLLHEVVPGVADRSYGIQVAKLAGLPASVVERAKTVLAELESADRTGKRGKPVSDLPLFSIAAAAPPPSAPEPESDPSLDALDGIDPDDLTPRAALEALYRLKALRKSASREFPRDARASKKDR</sequence>
<dbReference type="Pfam" id="PF05188">
    <property type="entry name" value="MutS_II"/>
    <property type="match status" value="1"/>
</dbReference>
<dbReference type="Pfam" id="PF00488">
    <property type="entry name" value="MutS_V"/>
    <property type="match status" value="1"/>
</dbReference>
<dbReference type="PIRSF" id="PIRSF037677">
    <property type="entry name" value="DNA_mis_repair_Msh6"/>
    <property type="match status" value="1"/>
</dbReference>
<evidence type="ECO:0000256" key="9">
    <source>
        <dbReference type="HAMAP-Rule" id="MF_00096"/>
    </source>
</evidence>
<dbReference type="SMART" id="SM00533">
    <property type="entry name" value="MUTSd"/>
    <property type="match status" value="1"/>
</dbReference>
<dbReference type="SUPFAM" id="SSF55271">
    <property type="entry name" value="DNA repair protein MutS, domain I"/>
    <property type="match status" value="1"/>
</dbReference>
<dbReference type="InterPro" id="IPR027417">
    <property type="entry name" value="P-loop_NTPase"/>
</dbReference>
<evidence type="ECO:0000259" key="12">
    <source>
        <dbReference type="PROSITE" id="PS00486"/>
    </source>
</evidence>
<evidence type="ECO:0000256" key="10">
    <source>
        <dbReference type="RuleBase" id="RU003756"/>
    </source>
</evidence>
<evidence type="ECO:0000256" key="11">
    <source>
        <dbReference type="SAM" id="MobiDB-lite"/>
    </source>
</evidence>
<gene>
    <name evidence="9 13" type="primary">mutS</name>
    <name evidence="13" type="ORF">ACFPFW_06140</name>
</gene>
<organism evidence="13 14">
    <name type="scientific">Flaviflagellibacter deserti</name>
    <dbReference type="NCBI Taxonomy" id="2267266"/>
    <lineage>
        <taxon>Bacteria</taxon>
        <taxon>Pseudomonadati</taxon>
        <taxon>Pseudomonadota</taxon>
        <taxon>Alphaproteobacteria</taxon>
        <taxon>Hyphomicrobiales</taxon>
        <taxon>Flaviflagellibacter</taxon>
    </lineage>
</organism>
<dbReference type="HAMAP" id="MF_00096">
    <property type="entry name" value="MutS"/>
    <property type="match status" value="1"/>
</dbReference>
<evidence type="ECO:0000256" key="1">
    <source>
        <dbReference type="ARBA" id="ARBA00006271"/>
    </source>
</evidence>
<keyword evidence="6 9" id="KW-0238">DNA-binding</keyword>
<dbReference type="SMART" id="SM00534">
    <property type="entry name" value="MUTSac"/>
    <property type="match status" value="1"/>
</dbReference>
<dbReference type="Gene3D" id="6.10.140.430">
    <property type="match status" value="1"/>
</dbReference>
<name>A0ABV9Z1H8_9HYPH</name>
<dbReference type="SUPFAM" id="SSF53150">
    <property type="entry name" value="DNA repair protein MutS, domain II"/>
    <property type="match status" value="1"/>
</dbReference>
<dbReference type="EMBL" id="JBHSJF010000005">
    <property type="protein sequence ID" value="MFC5067593.1"/>
    <property type="molecule type" value="Genomic_DNA"/>
</dbReference>
<dbReference type="RefSeq" id="WP_114958369.1">
    <property type="nucleotide sequence ID" value="NZ_JBHSJF010000005.1"/>
</dbReference>
<keyword evidence="7 9" id="KW-0234">DNA repair</keyword>
<accession>A0ABV9Z1H8</accession>
<evidence type="ECO:0000256" key="8">
    <source>
        <dbReference type="ARBA" id="ARBA00024647"/>
    </source>
</evidence>
<dbReference type="InterPro" id="IPR007696">
    <property type="entry name" value="DNA_mismatch_repair_MutS_core"/>
</dbReference>
<feature type="domain" description="DNA mismatch repair proteins mutS family" evidence="12">
    <location>
        <begin position="723"/>
        <end position="739"/>
    </location>
</feature>
<dbReference type="Gene3D" id="3.40.50.300">
    <property type="entry name" value="P-loop containing nucleotide triphosphate hydrolases"/>
    <property type="match status" value="1"/>
</dbReference>
<proteinExistence type="inferred from homology"/>